<dbReference type="Proteomes" id="UP000004736">
    <property type="component" value="Unassembled WGS sequence"/>
</dbReference>
<accession>C9LN01</accession>
<keyword evidence="2" id="KW-1003">Cell membrane</keyword>
<evidence type="ECO:0000256" key="2">
    <source>
        <dbReference type="ARBA" id="ARBA00022475"/>
    </source>
</evidence>
<gene>
    <name evidence="8" type="ORF">GCWU000321_00914</name>
</gene>
<feature type="transmembrane region" description="Helical" evidence="6">
    <location>
        <begin position="56"/>
        <end position="76"/>
    </location>
</feature>
<dbReference type="PANTHER" id="PTHR33545">
    <property type="entry name" value="UPF0750 MEMBRANE PROTEIN YITT-RELATED"/>
    <property type="match status" value="1"/>
</dbReference>
<evidence type="ECO:0000313" key="8">
    <source>
        <dbReference type="EMBL" id="EEW96937.1"/>
    </source>
</evidence>
<dbReference type="eggNOG" id="COG1284">
    <property type="taxonomic scope" value="Bacteria"/>
</dbReference>
<dbReference type="Gene3D" id="3.30.70.120">
    <property type="match status" value="1"/>
</dbReference>
<dbReference type="InterPro" id="IPR051461">
    <property type="entry name" value="UPF0750_membrane"/>
</dbReference>
<evidence type="ECO:0000256" key="4">
    <source>
        <dbReference type="ARBA" id="ARBA00022989"/>
    </source>
</evidence>
<dbReference type="CDD" id="cd16380">
    <property type="entry name" value="YitT_C"/>
    <property type="match status" value="1"/>
</dbReference>
<keyword evidence="5 6" id="KW-0472">Membrane</keyword>
<dbReference type="PIRSF" id="PIRSF006483">
    <property type="entry name" value="Membrane_protein_YitT"/>
    <property type="match status" value="1"/>
</dbReference>
<keyword evidence="3 6" id="KW-0812">Transmembrane</keyword>
<dbReference type="Pfam" id="PF02588">
    <property type="entry name" value="YitT_membrane"/>
    <property type="match status" value="1"/>
</dbReference>
<dbReference type="STRING" id="592028.GCWU000321_00914"/>
<feature type="domain" description="DUF2179" evidence="7">
    <location>
        <begin position="225"/>
        <end position="279"/>
    </location>
</feature>
<dbReference type="Pfam" id="PF10035">
    <property type="entry name" value="DUF2179"/>
    <property type="match status" value="1"/>
</dbReference>
<feature type="transmembrane region" description="Helical" evidence="6">
    <location>
        <begin position="83"/>
        <end position="100"/>
    </location>
</feature>
<dbReference type="AlphaFoldDB" id="C9LN01"/>
<evidence type="ECO:0000256" key="6">
    <source>
        <dbReference type="SAM" id="Phobius"/>
    </source>
</evidence>
<feature type="transmembrane region" description="Helical" evidence="6">
    <location>
        <begin position="151"/>
        <end position="173"/>
    </location>
</feature>
<evidence type="ECO:0000256" key="1">
    <source>
        <dbReference type="ARBA" id="ARBA00004651"/>
    </source>
</evidence>
<feature type="transmembrane region" description="Helical" evidence="6">
    <location>
        <begin position="112"/>
        <end position="130"/>
    </location>
</feature>
<dbReference type="GO" id="GO:0005886">
    <property type="term" value="C:plasma membrane"/>
    <property type="evidence" value="ECO:0007669"/>
    <property type="project" value="UniProtKB-SubCell"/>
</dbReference>
<keyword evidence="9" id="KW-1185">Reference proteome</keyword>
<evidence type="ECO:0000256" key="3">
    <source>
        <dbReference type="ARBA" id="ARBA00022692"/>
    </source>
</evidence>
<dbReference type="HOGENOM" id="CLU_063199_1_0_9"/>
<keyword evidence="4 6" id="KW-1133">Transmembrane helix</keyword>
<dbReference type="InterPro" id="IPR003740">
    <property type="entry name" value="YitT"/>
</dbReference>
<evidence type="ECO:0000313" key="9">
    <source>
        <dbReference type="Proteomes" id="UP000004736"/>
    </source>
</evidence>
<dbReference type="InterPro" id="IPR019264">
    <property type="entry name" value="DUF2179"/>
</dbReference>
<sequence>MVIFGRQINMMRQIRRAAGLTIGAMIYSAGLNLFLVPNNIIDGGVTGMSLLLSELAGIPFSVLIVLLNIPFFILGYKQLGLRLAVSSMFAIIVLSFWSHIFEQMEPVTTDPFLSTIFGGIIIGLGIGLVIKNGGSLDGTEIVAIYLDSRSAFSVGEIILFFNFFILGSAGFVFTWNSAMYSLIAYFICSRMMDAVSTGLDSSKGVFIITTKYDEVASAIVNDMHHSVTRLHGQGGFLKDDKDILYVVISRLEVTKMKGVVKGIDSAAFLSVFDVQEVQGGRVGKGWKREENRSPC</sequence>
<feature type="transmembrane region" description="Helical" evidence="6">
    <location>
        <begin position="17"/>
        <end position="36"/>
    </location>
</feature>
<dbReference type="EMBL" id="ACIM02000001">
    <property type="protein sequence ID" value="EEW96937.1"/>
    <property type="molecule type" value="Genomic_DNA"/>
</dbReference>
<name>C9LN01_9FIRM</name>
<organism evidence="8 9">
    <name type="scientific">Dialister invisus DSM 15470</name>
    <dbReference type="NCBI Taxonomy" id="592028"/>
    <lineage>
        <taxon>Bacteria</taxon>
        <taxon>Bacillati</taxon>
        <taxon>Bacillota</taxon>
        <taxon>Negativicutes</taxon>
        <taxon>Veillonellales</taxon>
        <taxon>Veillonellaceae</taxon>
        <taxon>Dialister</taxon>
    </lineage>
</organism>
<dbReference type="PANTHER" id="PTHR33545:SF3">
    <property type="entry name" value="UPF0750 MEMBRANE PROTEIN YQFU"/>
    <property type="match status" value="1"/>
</dbReference>
<evidence type="ECO:0000259" key="7">
    <source>
        <dbReference type="Pfam" id="PF10035"/>
    </source>
</evidence>
<comment type="caution">
    <text evidence="8">The sequence shown here is derived from an EMBL/GenBank/DDBJ whole genome shotgun (WGS) entry which is preliminary data.</text>
</comment>
<reference evidence="8" key="1">
    <citation type="submission" date="2009-09" db="EMBL/GenBank/DDBJ databases">
        <authorList>
            <person name="Weinstock G."/>
            <person name="Sodergren E."/>
            <person name="Clifton S."/>
            <person name="Fulton L."/>
            <person name="Fulton B."/>
            <person name="Courtney L."/>
            <person name="Fronick C."/>
            <person name="Harrison M."/>
            <person name="Strong C."/>
            <person name="Farmer C."/>
            <person name="Delahaunty K."/>
            <person name="Markovic C."/>
            <person name="Hall O."/>
            <person name="Minx P."/>
            <person name="Tomlinson C."/>
            <person name="Mitreva M."/>
            <person name="Nelson J."/>
            <person name="Hou S."/>
            <person name="Wollam A."/>
            <person name="Pepin K.H."/>
            <person name="Johnson M."/>
            <person name="Bhonagiri V."/>
            <person name="Nash W.E."/>
            <person name="Warren W."/>
            <person name="Chinwalla A."/>
            <person name="Mardis E.R."/>
            <person name="Wilson R.K."/>
        </authorList>
    </citation>
    <scope>NUCLEOTIDE SEQUENCE [LARGE SCALE GENOMIC DNA]</scope>
    <source>
        <strain evidence="8">DSM 15470</strain>
    </source>
</reference>
<comment type="subcellular location">
    <subcellularLocation>
        <location evidence="1">Cell membrane</location>
        <topology evidence="1">Multi-pass membrane protein</topology>
    </subcellularLocation>
</comment>
<evidence type="ECO:0000256" key="5">
    <source>
        <dbReference type="ARBA" id="ARBA00023136"/>
    </source>
</evidence>
<protein>
    <recommendedName>
        <fullName evidence="7">DUF2179 domain-containing protein</fullName>
    </recommendedName>
</protein>
<dbReference type="InterPro" id="IPR015867">
    <property type="entry name" value="N-reg_PII/ATP_PRibTrfase_C"/>
</dbReference>
<proteinExistence type="predicted"/>